<dbReference type="Pfam" id="PF00892">
    <property type="entry name" value="EamA"/>
    <property type="match status" value="2"/>
</dbReference>
<organism evidence="8 9">
    <name type="scientific">Ottowia beijingensis</name>
    <dbReference type="NCBI Taxonomy" id="1207057"/>
    <lineage>
        <taxon>Bacteria</taxon>
        <taxon>Pseudomonadati</taxon>
        <taxon>Pseudomonadota</taxon>
        <taxon>Betaproteobacteria</taxon>
        <taxon>Burkholderiales</taxon>
        <taxon>Comamonadaceae</taxon>
        <taxon>Ottowia</taxon>
    </lineage>
</organism>
<dbReference type="PANTHER" id="PTHR32322:SF2">
    <property type="entry name" value="EAMA DOMAIN-CONTAINING PROTEIN"/>
    <property type="match status" value="1"/>
</dbReference>
<accession>A0A853IUI4</accession>
<comment type="subcellular location">
    <subcellularLocation>
        <location evidence="1">Membrane</location>
        <topology evidence="1">Multi-pass membrane protein</topology>
    </subcellularLocation>
</comment>
<evidence type="ECO:0000256" key="6">
    <source>
        <dbReference type="SAM" id="Phobius"/>
    </source>
</evidence>
<dbReference type="RefSeq" id="WP_180549524.1">
    <property type="nucleotide sequence ID" value="NZ_JACCKX010000001.1"/>
</dbReference>
<name>A0A853IUI4_9BURK</name>
<evidence type="ECO:0000313" key="8">
    <source>
        <dbReference type="EMBL" id="NZA01007.1"/>
    </source>
</evidence>
<keyword evidence="3 6" id="KW-0812">Transmembrane</keyword>
<feature type="domain" description="EamA" evidence="7">
    <location>
        <begin position="9"/>
        <end position="136"/>
    </location>
</feature>
<dbReference type="SUPFAM" id="SSF103481">
    <property type="entry name" value="Multidrug resistance efflux transporter EmrE"/>
    <property type="match status" value="2"/>
</dbReference>
<feature type="domain" description="EamA" evidence="7">
    <location>
        <begin position="153"/>
        <end position="285"/>
    </location>
</feature>
<feature type="transmembrane region" description="Helical" evidence="6">
    <location>
        <begin position="95"/>
        <end position="113"/>
    </location>
</feature>
<feature type="transmembrane region" description="Helical" evidence="6">
    <location>
        <begin position="7"/>
        <end position="25"/>
    </location>
</feature>
<evidence type="ECO:0000313" key="9">
    <source>
        <dbReference type="Proteomes" id="UP000589716"/>
    </source>
</evidence>
<sequence length="293" mass="30629">MSAAVAVEFILLAAIWGASFLFMRLGTLEFGPLPTAGVRVAIAALALLPVMLARGLWPQLRQHWKPVLFCGVINSAIPFALFSFALLSISTGLSSILNATVPLFGALVAWAWLGDRPGASRTLGLVIGFIGVALLTWGKASFTPNASGFSPAWGVAACLLATISYAVSASYTRRYLTGLNPLMSATGSQIGAALGLAIPSLLLWPSQPPSATAWGALLALGVLCTAVAYVLYFRLIDRLGPARAITVTFTIPVFAVFYGVALLGETVTPWMLFCGAIVLCGTALATGVVKLRI</sequence>
<feature type="transmembrane region" description="Helical" evidence="6">
    <location>
        <begin position="211"/>
        <end position="232"/>
    </location>
</feature>
<feature type="transmembrane region" description="Helical" evidence="6">
    <location>
        <begin position="152"/>
        <end position="171"/>
    </location>
</feature>
<feature type="transmembrane region" description="Helical" evidence="6">
    <location>
        <begin position="37"/>
        <end position="56"/>
    </location>
</feature>
<dbReference type="InterPro" id="IPR050638">
    <property type="entry name" value="AA-Vitamin_Transporters"/>
</dbReference>
<proteinExistence type="inferred from homology"/>
<comment type="caution">
    <text evidence="8">The sequence shown here is derived from an EMBL/GenBank/DDBJ whole genome shotgun (WGS) entry which is preliminary data.</text>
</comment>
<evidence type="ECO:0000256" key="3">
    <source>
        <dbReference type="ARBA" id="ARBA00022692"/>
    </source>
</evidence>
<feature type="transmembrane region" description="Helical" evidence="6">
    <location>
        <begin position="122"/>
        <end position="140"/>
    </location>
</feature>
<dbReference type="EMBL" id="JACCKX010000001">
    <property type="protein sequence ID" value="NZA01007.1"/>
    <property type="molecule type" value="Genomic_DNA"/>
</dbReference>
<evidence type="ECO:0000256" key="2">
    <source>
        <dbReference type="ARBA" id="ARBA00007362"/>
    </source>
</evidence>
<dbReference type="GO" id="GO:0016020">
    <property type="term" value="C:membrane"/>
    <property type="evidence" value="ECO:0007669"/>
    <property type="project" value="UniProtKB-SubCell"/>
</dbReference>
<dbReference type="InterPro" id="IPR037185">
    <property type="entry name" value="EmrE-like"/>
</dbReference>
<evidence type="ECO:0000256" key="5">
    <source>
        <dbReference type="ARBA" id="ARBA00023136"/>
    </source>
</evidence>
<dbReference type="AlphaFoldDB" id="A0A853IUI4"/>
<evidence type="ECO:0000256" key="1">
    <source>
        <dbReference type="ARBA" id="ARBA00004141"/>
    </source>
</evidence>
<gene>
    <name evidence="8" type="ORF">H0I39_03070</name>
</gene>
<protein>
    <submittedName>
        <fullName evidence="8">DMT family transporter</fullName>
    </submittedName>
</protein>
<feature type="transmembrane region" description="Helical" evidence="6">
    <location>
        <begin position="244"/>
        <end position="264"/>
    </location>
</feature>
<dbReference type="PANTHER" id="PTHR32322">
    <property type="entry name" value="INNER MEMBRANE TRANSPORTER"/>
    <property type="match status" value="1"/>
</dbReference>
<evidence type="ECO:0000256" key="4">
    <source>
        <dbReference type="ARBA" id="ARBA00022989"/>
    </source>
</evidence>
<feature type="transmembrane region" description="Helical" evidence="6">
    <location>
        <begin position="270"/>
        <end position="289"/>
    </location>
</feature>
<dbReference type="Proteomes" id="UP000589716">
    <property type="component" value="Unassembled WGS sequence"/>
</dbReference>
<reference evidence="8 9" key="1">
    <citation type="submission" date="2020-07" db="EMBL/GenBank/DDBJ databases">
        <authorList>
            <person name="Maaloum M."/>
        </authorList>
    </citation>
    <scope>NUCLEOTIDE SEQUENCE [LARGE SCALE GENOMIC DNA]</scope>
    <source>
        <strain evidence="8 9">GCS-AN-3</strain>
    </source>
</reference>
<feature type="transmembrane region" description="Helical" evidence="6">
    <location>
        <begin position="68"/>
        <end position="89"/>
    </location>
</feature>
<keyword evidence="9" id="KW-1185">Reference proteome</keyword>
<comment type="similarity">
    <text evidence="2">Belongs to the EamA transporter family.</text>
</comment>
<keyword evidence="5 6" id="KW-0472">Membrane</keyword>
<keyword evidence="4 6" id="KW-1133">Transmembrane helix</keyword>
<dbReference type="InterPro" id="IPR000620">
    <property type="entry name" value="EamA_dom"/>
</dbReference>
<evidence type="ECO:0000259" key="7">
    <source>
        <dbReference type="Pfam" id="PF00892"/>
    </source>
</evidence>
<feature type="transmembrane region" description="Helical" evidence="6">
    <location>
        <begin position="183"/>
        <end position="205"/>
    </location>
</feature>